<dbReference type="Pfam" id="PF02697">
    <property type="entry name" value="VAPB_antitox"/>
    <property type="match status" value="1"/>
</dbReference>
<organism evidence="2">
    <name type="scientific">mine drainage metagenome</name>
    <dbReference type="NCBI Taxonomy" id="410659"/>
    <lineage>
        <taxon>unclassified sequences</taxon>
        <taxon>metagenomes</taxon>
        <taxon>ecological metagenomes</taxon>
    </lineage>
</organism>
<accession>T0ZGI7</accession>
<reference evidence="2" key="1">
    <citation type="submission" date="2013-08" db="EMBL/GenBank/DDBJ databases">
        <authorList>
            <person name="Mendez C."/>
            <person name="Richter M."/>
            <person name="Ferrer M."/>
            <person name="Sanchez J."/>
        </authorList>
    </citation>
    <scope>NUCLEOTIDE SEQUENCE</scope>
</reference>
<dbReference type="EMBL" id="AUZZ01007148">
    <property type="protein sequence ID" value="EQD43437.1"/>
    <property type="molecule type" value="Genomic_DNA"/>
</dbReference>
<dbReference type="AlphaFoldDB" id="T0ZGI7"/>
<gene>
    <name evidence="2" type="ORF">B2A_09898</name>
</gene>
<comment type="caution">
    <text evidence="2">The sequence shown here is derived from an EMBL/GenBank/DDBJ whole genome shotgun (WGS) entry which is preliminary data.</text>
</comment>
<evidence type="ECO:0000256" key="1">
    <source>
        <dbReference type="ARBA" id="ARBA00022649"/>
    </source>
</evidence>
<sequence>MKTIMIEDKVYKKLRSMKGSQSFSKLLDSLVGESGIRRKTALARYFGVIKDKEADEWEYAIKEFRKGFRVRT</sequence>
<dbReference type="InterPro" id="IPR003847">
    <property type="entry name" value="Put_antitoxin"/>
</dbReference>
<proteinExistence type="predicted"/>
<name>T0ZGI7_9ZZZZ</name>
<protein>
    <submittedName>
        <fullName evidence="2">Protein containing DUF217</fullName>
    </submittedName>
</protein>
<reference evidence="2" key="2">
    <citation type="journal article" date="2014" name="ISME J.">
        <title>Microbial stratification in low pH oxic and suboxic macroscopic growths along an acid mine drainage.</title>
        <authorList>
            <person name="Mendez-Garcia C."/>
            <person name="Mesa V."/>
            <person name="Sprenger R.R."/>
            <person name="Richter M."/>
            <person name="Diez M.S."/>
            <person name="Solano J."/>
            <person name="Bargiela R."/>
            <person name="Golyshina O.V."/>
            <person name="Manteca A."/>
            <person name="Ramos J.L."/>
            <person name="Gallego J.R."/>
            <person name="Llorente I."/>
            <person name="Martins Dos Santos V.A."/>
            <person name="Jensen O.N."/>
            <person name="Pelaez A.I."/>
            <person name="Sanchez J."/>
            <person name="Ferrer M."/>
        </authorList>
    </citation>
    <scope>NUCLEOTIDE SEQUENCE</scope>
</reference>
<evidence type="ECO:0000313" key="2">
    <source>
        <dbReference type="EMBL" id="EQD43437.1"/>
    </source>
</evidence>
<keyword evidence="1" id="KW-1277">Toxin-antitoxin system</keyword>